<reference evidence="12" key="1">
    <citation type="submission" date="2016-05" db="EMBL/GenBank/DDBJ databases">
        <authorList>
            <person name="Lavstsen T."/>
            <person name="Jespersen J.S."/>
        </authorList>
    </citation>
    <scope>NUCLEOTIDE SEQUENCE</scope>
    <source>
        <tissue evidence="12">Brain</tissue>
    </source>
</reference>
<evidence type="ECO:0000256" key="3">
    <source>
        <dbReference type="ARBA" id="ARBA00022679"/>
    </source>
</evidence>
<dbReference type="Gene3D" id="3.30.70.270">
    <property type="match status" value="2"/>
</dbReference>
<dbReference type="Pfam" id="PF02023">
    <property type="entry name" value="SCAN"/>
    <property type="match status" value="1"/>
</dbReference>
<dbReference type="EC" id="3.1.26.4" evidence="2"/>
<dbReference type="InterPro" id="IPR041588">
    <property type="entry name" value="Integrase_H2C2"/>
</dbReference>
<dbReference type="GO" id="GO:0015074">
    <property type="term" value="P:DNA integration"/>
    <property type="evidence" value="ECO:0007669"/>
    <property type="project" value="InterPro"/>
</dbReference>
<dbReference type="InterPro" id="IPR012337">
    <property type="entry name" value="RNaseH-like_sf"/>
</dbReference>
<dbReference type="Gene3D" id="1.10.340.70">
    <property type="match status" value="1"/>
</dbReference>
<dbReference type="FunFam" id="1.10.340.70:FF:000001">
    <property type="entry name" value="Retrovirus-related Pol polyprotein from transposon gypsy-like Protein"/>
    <property type="match status" value="1"/>
</dbReference>
<dbReference type="FunFam" id="3.30.70.270:FF:000020">
    <property type="entry name" value="Transposon Tf2-6 polyprotein-like Protein"/>
    <property type="match status" value="1"/>
</dbReference>
<dbReference type="PANTHER" id="PTHR37984">
    <property type="entry name" value="PROTEIN CBG26694"/>
    <property type="match status" value="1"/>
</dbReference>
<keyword evidence="5" id="KW-0540">Nuclease</keyword>
<dbReference type="InterPro" id="IPR050951">
    <property type="entry name" value="Retrovirus_Pol_polyprotein"/>
</dbReference>
<dbReference type="SUPFAM" id="SSF53098">
    <property type="entry name" value="Ribonuclease H-like"/>
    <property type="match status" value="1"/>
</dbReference>
<dbReference type="Pfam" id="PF17921">
    <property type="entry name" value="Integrase_H2C2"/>
    <property type="match status" value="1"/>
</dbReference>
<evidence type="ECO:0000256" key="4">
    <source>
        <dbReference type="ARBA" id="ARBA00022695"/>
    </source>
</evidence>
<evidence type="ECO:0000256" key="7">
    <source>
        <dbReference type="ARBA" id="ARBA00022801"/>
    </source>
</evidence>
<reference evidence="12" key="2">
    <citation type="submission" date="2016-06" db="EMBL/GenBank/DDBJ databases">
        <title>The genome of a short-lived fish provides insights into sex chromosome evolution and the genetic control of aging.</title>
        <authorList>
            <person name="Reichwald K."/>
            <person name="Felder M."/>
            <person name="Petzold A."/>
            <person name="Koch P."/>
            <person name="Groth M."/>
            <person name="Platzer M."/>
        </authorList>
    </citation>
    <scope>NUCLEOTIDE SEQUENCE</scope>
    <source>
        <tissue evidence="12">Brain</tissue>
    </source>
</reference>
<dbReference type="InterPro" id="IPR000477">
    <property type="entry name" value="RT_dom"/>
</dbReference>
<dbReference type="Pfam" id="PF22938">
    <property type="entry name" value="Integrase_p58_C"/>
    <property type="match status" value="1"/>
</dbReference>
<dbReference type="SUPFAM" id="SSF47353">
    <property type="entry name" value="Retrovirus capsid dimerization domain-like"/>
    <property type="match status" value="1"/>
</dbReference>
<dbReference type="InterPro" id="IPR038269">
    <property type="entry name" value="SCAN_sf"/>
</dbReference>
<dbReference type="InterPro" id="IPR043502">
    <property type="entry name" value="DNA/RNA_pol_sf"/>
</dbReference>
<dbReference type="Pfam" id="PF00665">
    <property type="entry name" value="rve"/>
    <property type="match status" value="1"/>
</dbReference>
<dbReference type="CDD" id="cd09274">
    <property type="entry name" value="RNase_HI_RT_Ty3"/>
    <property type="match status" value="1"/>
</dbReference>
<evidence type="ECO:0000313" key="12">
    <source>
        <dbReference type="EMBL" id="SBR02889.1"/>
    </source>
</evidence>
<comment type="similarity">
    <text evidence="1">Belongs to the beta type-B retroviral polymerase family. HERV class-II K(HML-2) pol subfamily.</text>
</comment>
<keyword evidence="8" id="KW-0695">RNA-directed DNA polymerase</keyword>
<evidence type="ECO:0000259" key="11">
    <source>
        <dbReference type="PROSITE" id="PS50994"/>
    </source>
</evidence>
<dbReference type="SUPFAM" id="SSF56672">
    <property type="entry name" value="DNA/RNA polymerases"/>
    <property type="match status" value="1"/>
</dbReference>
<feature type="domain" description="Integrase catalytic" evidence="11">
    <location>
        <begin position="501"/>
        <end position="659"/>
    </location>
</feature>
<dbReference type="Gene3D" id="3.30.420.10">
    <property type="entry name" value="Ribonuclease H-like superfamily/Ribonuclease H"/>
    <property type="match status" value="1"/>
</dbReference>
<dbReference type="InterPro" id="IPR041373">
    <property type="entry name" value="RT_RNaseH"/>
</dbReference>
<gene>
    <name evidence="12" type="primary">Nfu_g_1_006834</name>
</gene>
<feature type="domain" description="Reverse transcriptase" evidence="10">
    <location>
        <begin position="903"/>
        <end position="1080"/>
    </location>
</feature>
<dbReference type="PROSITE" id="PS50994">
    <property type="entry name" value="INTEGRASE"/>
    <property type="match status" value="1"/>
</dbReference>
<protein>
    <recommendedName>
        <fullName evidence="9">Gypsy retrotransposon integrase-like protein 1</fullName>
        <ecNumber evidence="2">3.1.26.4</ecNumber>
    </recommendedName>
</protein>
<dbReference type="InterPro" id="IPR043128">
    <property type="entry name" value="Rev_trsase/Diguanyl_cyclase"/>
</dbReference>
<dbReference type="FunFam" id="3.10.20.370:FF:000001">
    <property type="entry name" value="Retrovirus-related Pol polyprotein from transposon 17.6-like protein"/>
    <property type="match status" value="1"/>
</dbReference>
<dbReference type="Pfam" id="PF00078">
    <property type="entry name" value="RVT_1"/>
    <property type="match status" value="1"/>
</dbReference>
<name>A0A1A8IZU4_NOTKU</name>
<dbReference type="InterPro" id="IPR003309">
    <property type="entry name" value="SCAN_dom"/>
</dbReference>
<dbReference type="EMBL" id="HAED01016444">
    <property type="protein sequence ID" value="SBR02889.1"/>
    <property type="molecule type" value="Transcribed_RNA"/>
</dbReference>
<dbReference type="InterPro" id="IPR036397">
    <property type="entry name" value="RNaseH_sf"/>
</dbReference>
<evidence type="ECO:0000259" key="10">
    <source>
        <dbReference type="PROSITE" id="PS50878"/>
    </source>
</evidence>
<evidence type="ECO:0000256" key="2">
    <source>
        <dbReference type="ARBA" id="ARBA00012180"/>
    </source>
</evidence>
<dbReference type="Pfam" id="PF17917">
    <property type="entry name" value="RT_RNaseH"/>
    <property type="match status" value="1"/>
</dbReference>
<keyword evidence="3" id="KW-0808">Transferase</keyword>
<evidence type="ECO:0000256" key="5">
    <source>
        <dbReference type="ARBA" id="ARBA00022722"/>
    </source>
</evidence>
<evidence type="ECO:0000256" key="6">
    <source>
        <dbReference type="ARBA" id="ARBA00022759"/>
    </source>
</evidence>
<evidence type="ECO:0000256" key="1">
    <source>
        <dbReference type="ARBA" id="ARBA00010879"/>
    </source>
</evidence>
<dbReference type="Gene3D" id="3.10.10.10">
    <property type="entry name" value="HIV Type 1 Reverse Transcriptase, subunit A, domain 1"/>
    <property type="match status" value="1"/>
</dbReference>
<sequence length="1298" mass="145770">MSSLSLSDSLDYECVKSAVLTAYELVPEAYRQRFRALTHKTPHQTFVEFAREKLLLFEKWVAASKVSFTELKELILLEEFKRCLPERTVLYLNEQKVATLSSAALLADEYSLTHRVSGELPPRDARRPPMMRPAHTSSVNVHQPRCVYCHRSGHVVKDCYKLKRKNEQKTSPSREVGFITKNKQVVTEINDCFQPFLSKGVVQLNESSSDQAPVIILRDTGASQTLITSDVMIFNESSATGVSVLLNGINGEPISRPLHRVFLSCELARGYFDVAVCPSLPIAGVNLLLGNDVAGGNVVPPFQVLNDPCSDTSSCVKEQPGIYPACVITRAQARKQEETLQLSSLFDDGHNKEDNHVHDHNVDTTADTEDEGVSLASGCLPLPRLTLGEEQRRDDSLKKCFQDIKNPDGEKSGYFLRNDEHLVNQIVIPTRYRNKVGSLAHESQWAGHLGIRKTYQIILEHFFWPGMKRDVAEYCKRCHVCQVSGKPNQLPAPAPLHPIPVIGNPFDTIVVDCVGPLPRSKSGKKYLLTIMCTSTRFPEAFPLSTITAKTVTRALTQYFSLFGLPRVLQTDQGTNFKSELFRKVAQTLGIHHVVSSAYHPESQGALERWHQTFKSMLKKYCLSSGNQWDEGVPFLLFAAREAPQDSLGFSPAQLVFGHTPRGPLKALKEQFLRVPESKKEKINQYLKTFLWRIKHANKLARENLEITQKKMKRQFDRKAVARELHPGDQVLILNPLVSTSLSAKFDGPFEVLRKINSTTYSISTPHRRRKSRACHINMLKLYHSPQASPSEVSEAAVCAAASFTPIPEEDIHLKLKPVISPRLANSLTLAQLPDILDHLNDDMKHELMSLIQEYSCLFSDVPSRTTAVSHDVIVETSQPIKQHPYRANTVKRELLEQETRYLLEHGLAVPSCSPWSSPCLIEKKPDGSSRFITDYRKVNSVTVPDAYPLPRVDDCIDRIGDASFITKIDLLKGYWQVPLTTAASEISAFVTPDAFLQYTVMPFGMRNAPATFQRMMSSITSGLSNCTVYLDDIVVHTSTWEAHIEGLRALFQRLADARLTINLAKSEFVKATVQFLGKEVGHGKVKMLADKIQAITEFPKPKTRRELRRFIGMAGYYRCFCKNFASVVSPLTNLLSPKVPFTWGESAQKAFDSCKVLLCSNPVLKAPDLTRPFKLETDASHVGVGAVLLQEDDAGIDHPVAYYSRKFTTYQLNYSTVEKETLALLLALQHFEVYVGSSNGPLIVFTDHNPLVFLSRMFNKNQRLMRWALLLQDHNLDIRHKKGADNVVADCLSRGFVE</sequence>
<dbReference type="InterPro" id="IPR001584">
    <property type="entry name" value="Integrase_cat-core"/>
</dbReference>
<keyword evidence="6" id="KW-0255">Endonuclease</keyword>
<keyword evidence="4" id="KW-0548">Nucleotidyltransferase</keyword>
<evidence type="ECO:0000256" key="9">
    <source>
        <dbReference type="ARBA" id="ARBA00039658"/>
    </source>
</evidence>
<organism evidence="12">
    <name type="scientific">Nothobranchius kuhntae</name>
    <name type="common">Beira killifish</name>
    <dbReference type="NCBI Taxonomy" id="321403"/>
    <lineage>
        <taxon>Eukaryota</taxon>
        <taxon>Metazoa</taxon>
        <taxon>Chordata</taxon>
        <taxon>Craniata</taxon>
        <taxon>Vertebrata</taxon>
        <taxon>Euteleostomi</taxon>
        <taxon>Actinopterygii</taxon>
        <taxon>Neopterygii</taxon>
        <taxon>Teleostei</taxon>
        <taxon>Neoteleostei</taxon>
        <taxon>Acanthomorphata</taxon>
        <taxon>Ovalentaria</taxon>
        <taxon>Atherinomorphae</taxon>
        <taxon>Cyprinodontiformes</taxon>
        <taxon>Nothobranchiidae</taxon>
        <taxon>Nothobranchius</taxon>
    </lineage>
</organism>
<dbReference type="GO" id="GO:0004523">
    <property type="term" value="F:RNA-DNA hybrid ribonuclease activity"/>
    <property type="evidence" value="ECO:0007669"/>
    <property type="project" value="UniProtKB-EC"/>
</dbReference>
<dbReference type="GO" id="GO:0003964">
    <property type="term" value="F:RNA-directed DNA polymerase activity"/>
    <property type="evidence" value="ECO:0007669"/>
    <property type="project" value="UniProtKB-KW"/>
</dbReference>
<dbReference type="InterPro" id="IPR054465">
    <property type="entry name" value="Integrase_p58-like_C"/>
</dbReference>
<dbReference type="GO" id="GO:0003676">
    <property type="term" value="F:nucleic acid binding"/>
    <property type="evidence" value="ECO:0007669"/>
    <property type="project" value="InterPro"/>
</dbReference>
<proteinExistence type="inferred from homology"/>
<evidence type="ECO:0000256" key="8">
    <source>
        <dbReference type="ARBA" id="ARBA00022918"/>
    </source>
</evidence>
<dbReference type="FunFam" id="3.30.420.10:FF:000032">
    <property type="entry name" value="Retrovirus-related Pol polyprotein from transposon 297-like Protein"/>
    <property type="match status" value="1"/>
</dbReference>
<dbReference type="PANTHER" id="PTHR37984:SF5">
    <property type="entry name" value="PROTEIN NYNRIN-LIKE"/>
    <property type="match status" value="1"/>
</dbReference>
<dbReference type="PROSITE" id="PS50878">
    <property type="entry name" value="RT_POL"/>
    <property type="match status" value="1"/>
</dbReference>
<keyword evidence="7" id="KW-0378">Hydrolase</keyword>
<dbReference type="CDD" id="cd01647">
    <property type="entry name" value="RT_LTR"/>
    <property type="match status" value="1"/>
</dbReference>
<dbReference type="Gene3D" id="1.10.4020.10">
    <property type="entry name" value="DNA breaking-rejoining enzymes"/>
    <property type="match status" value="1"/>
</dbReference>
<accession>A0A1A8IZU4</accession>